<evidence type="ECO:0000313" key="2">
    <source>
        <dbReference type="EMBL" id="KAF2255059.1"/>
    </source>
</evidence>
<evidence type="ECO:0008006" key="4">
    <source>
        <dbReference type="Google" id="ProtNLM"/>
    </source>
</evidence>
<protein>
    <recommendedName>
        <fullName evidence="4">TPR-like protein</fullName>
    </recommendedName>
</protein>
<dbReference type="AlphaFoldDB" id="A0A6A6IX56"/>
<evidence type="ECO:0000313" key="3">
    <source>
        <dbReference type="Proteomes" id="UP000800094"/>
    </source>
</evidence>
<evidence type="ECO:0000256" key="1">
    <source>
        <dbReference type="SAM" id="MobiDB-lite"/>
    </source>
</evidence>
<name>A0A6A6IX56_9PLEO</name>
<feature type="region of interest" description="Disordered" evidence="1">
    <location>
        <begin position="1"/>
        <end position="27"/>
    </location>
</feature>
<dbReference type="InterPro" id="IPR011990">
    <property type="entry name" value="TPR-like_helical_dom_sf"/>
</dbReference>
<reference evidence="2" key="1">
    <citation type="journal article" date="2020" name="Stud. Mycol.">
        <title>101 Dothideomycetes genomes: a test case for predicting lifestyles and emergence of pathogens.</title>
        <authorList>
            <person name="Haridas S."/>
            <person name="Albert R."/>
            <person name="Binder M."/>
            <person name="Bloem J."/>
            <person name="Labutti K."/>
            <person name="Salamov A."/>
            <person name="Andreopoulos B."/>
            <person name="Baker S."/>
            <person name="Barry K."/>
            <person name="Bills G."/>
            <person name="Bluhm B."/>
            <person name="Cannon C."/>
            <person name="Castanera R."/>
            <person name="Culley D."/>
            <person name="Daum C."/>
            <person name="Ezra D."/>
            <person name="Gonzalez J."/>
            <person name="Henrissat B."/>
            <person name="Kuo A."/>
            <person name="Liang C."/>
            <person name="Lipzen A."/>
            <person name="Lutzoni F."/>
            <person name="Magnuson J."/>
            <person name="Mondo S."/>
            <person name="Nolan M."/>
            <person name="Ohm R."/>
            <person name="Pangilinan J."/>
            <person name="Park H.-J."/>
            <person name="Ramirez L."/>
            <person name="Alfaro M."/>
            <person name="Sun H."/>
            <person name="Tritt A."/>
            <person name="Yoshinaga Y."/>
            <person name="Zwiers L.-H."/>
            <person name="Turgeon B."/>
            <person name="Goodwin S."/>
            <person name="Spatafora J."/>
            <person name="Crous P."/>
            <person name="Grigoriev I."/>
        </authorList>
    </citation>
    <scope>NUCLEOTIDE SEQUENCE</scope>
    <source>
        <strain evidence="2">CBS 122368</strain>
    </source>
</reference>
<keyword evidence="3" id="KW-1185">Reference proteome</keyword>
<dbReference type="GeneID" id="54576545"/>
<dbReference type="OrthoDB" id="5328412at2759"/>
<sequence length="551" mass="59409">MPPKGNEMLKGMGKSKAKAQDPQTENEFLDAADDFEQAAGKWRAGDAAKATRFFNRAIDMYNEGLKKFPGSFDLAYNKANLEFNICEDDRIVARFSSKMALLEETLKSHRVAMALKAENTDVMFNTGQVLTSIAEALLEAETEETAKVPARTLLEEAVDLFTKCLERQQQEYEQMRIEIAKAQAEQDLEDQLGAGQGLASGAKKYDEMETSSTASSTLGNWATVEEPLTPETILETCTAQLEALTTLLGLYDPTDLLLEARAQHGVDTTNKVPTLITLLDDSPFQKHAEAPSGPTLSISPSGTIAEDLQTAPKDDALLAVANFNVAVAEVAYRRGLSTSDQFARAMSDIFTPMTKPPGGQDPAYLNALSAYADALMDVASTISDNPSHNANSPAYAADLETQWAVLTEAQNILTKLSTGANASALPASRLADTFLARGDTDLFRFRLALLPVAKPPWASSKATLVGNAGVFYRGARSYAEKAGKADVHRTADAKAIVAEVLKEVVSSGGGIIVGNESWKVKGMEVKKVLEQMVEEGILGRDEAEGVLRIVQ</sequence>
<dbReference type="SUPFAM" id="SSF48452">
    <property type="entry name" value="TPR-like"/>
    <property type="match status" value="1"/>
</dbReference>
<organism evidence="2 3">
    <name type="scientific">Trematosphaeria pertusa</name>
    <dbReference type="NCBI Taxonomy" id="390896"/>
    <lineage>
        <taxon>Eukaryota</taxon>
        <taxon>Fungi</taxon>
        <taxon>Dikarya</taxon>
        <taxon>Ascomycota</taxon>
        <taxon>Pezizomycotina</taxon>
        <taxon>Dothideomycetes</taxon>
        <taxon>Pleosporomycetidae</taxon>
        <taxon>Pleosporales</taxon>
        <taxon>Massarineae</taxon>
        <taxon>Trematosphaeriaceae</taxon>
        <taxon>Trematosphaeria</taxon>
    </lineage>
</organism>
<dbReference type="RefSeq" id="XP_033690063.1">
    <property type="nucleotide sequence ID" value="XM_033823215.1"/>
</dbReference>
<dbReference type="EMBL" id="ML987190">
    <property type="protein sequence ID" value="KAF2255059.1"/>
    <property type="molecule type" value="Genomic_DNA"/>
</dbReference>
<dbReference type="Gene3D" id="1.25.40.10">
    <property type="entry name" value="Tetratricopeptide repeat domain"/>
    <property type="match status" value="1"/>
</dbReference>
<proteinExistence type="predicted"/>
<accession>A0A6A6IX56</accession>
<dbReference type="Proteomes" id="UP000800094">
    <property type="component" value="Unassembled WGS sequence"/>
</dbReference>
<gene>
    <name evidence="2" type="ORF">BU26DRAFT_417731</name>
</gene>